<evidence type="ECO:0000256" key="2">
    <source>
        <dbReference type="ARBA" id="ARBA00004401"/>
    </source>
</evidence>
<dbReference type="GO" id="GO:0009003">
    <property type="term" value="F:signal peptidase activity"/>
    <property type="evidence" value="ECO:0007669"/>
    <property type="project" value="UniProtKB-EC"/>
</dbReference>
<feature type="active site" evidence="6">
    <location>
        <position position="82"/>
    </location>
</feature>
<dbReference type="GeneID" id="98307664"/>
<dbReference type="EC" id="3.4.21.89" evidence="3 7"/>
<evidence type="ECO:0000313" key="10">
    <source>
        <dbReference type="EMBL" id="KRL99504.1"/>
    </source>
</evidence>
<comment type="subcellular location">
    <subcellularLocation>
        <location evidence="2">Cell membrane</location>
        <topology evidence="2">Single-pass type II membrane protein</topology>
    </subcellularLocation>
    <subcellularLocation>
        <location evidence="8">Membrane</location>
        <topology evidence="8">Single-pass type II membrane protein</topology>
    </subcellularLocation>
</comment>
<evidence type="ECO:0000256" key="7">
    <source>
        <dbReference type="RuleBase" id="RU003993"/>
    </source>
</evidence>
<evidence type="ECO:0000256" key="8">
    <source>
        <dbReference type="RuleBase" id="RU362042"/>
    </source>
</evidence>
<keyword evidence="5 7" id="KW-0378">Hydrolase</keyword>
<dbReference type="PROSITE" id="PS00761">
    <property type="entry name" value="SPASE_I_3"/>
    <property type="match status" value="1"/>
</dbReference>
<feature type="active site" evidence="6">
    <location>
        <position position="45"/>
    </location>
</feature>
<evidence type="ECO:0000256" key="4">
    <source>
        <dbReference type="ARBA" id="ARBA00022670"/>
    </source>
</evidence>
<dbReference type="STRING" id="1423801.FD50_GL000205"/>
<dbReference type="InterPro" id="IPR000223">
    <property type="entry name" value="Pept_S26A_signal_pept_1"/>
</dbReference>
<dbReference type="GO" id="GO:0005886">
    <property type="term" value="C:plasma membrane"/>
    <property type="evidence" value="ECO:0007669"/>
    <property type="project" value="UniProtKB-SubCell"/>
</dbReference>
<accession>A0A0R1V1R5</accession>
<reference evidence="10 11" key="1">
    <citation type="journal article" date="2015" name="Genome Announc.">
        <title>Expanding the biotechnology potential of lactobacilli through comparative genomics of 213 strains and associated genera.</title>
        <authorList>
            <person name="Sun Z."/>
            <person name="Harris H.M."/>
            <person name="McCann A."/>
            <person name="Guo C."/>
            <person name="Argimon S."/>
            <person name="Zhang W."/>
            <person name="Yang X."/>
            <person name="Jeffery I.B."/>
            <person name="Cooney J.C."/>
            <person name="Kagawa T.F."/>
            <person name="Liu W."/>
            <person name="Song Y."/>
            <person name="Salvetti E."/>
            <person name="Wrobel A."/>
            <person name="Rasinkangas P."/>
            <person name="Parkhill J."/>
            <person name="Rea M.C."/>
            <person name="O'Sullivan O."/>
            <person name="Ritari J."/>
            <person name="Douillard F.P."/>
            <person name="Paul Ross R."/>
            <person name="Yang R."/>
            <person name="Briner A.E."/>
            <person name="Felis G.E."/>
            <person name="de Vos W.M."/>
            <person name="Barrangou R."/>
            <person name="Klaenhammer T.R."/>
            <person name="Caufield P.W."/>
            <person name="Cui Y."/>
            <person name="Zhang H."/>
            <person name="O'Toole P.W."/>
        </authorList>
    </citation>
    <scope>NUCLEOTIDE SEQUENCE [LARGE SCALE GENOMIC DNA]</scope>
    <source>
        <strain evidence="10 11">DSM 16230</strain>
    </source>
</reference>
<dbReference type="InterPro" id="IPR019533">
    <property type="entry name" value="Peptidase_S26"/>
</dbReference>
<proteinExistence type="inferred from homology"/>
<evidence type="ECO:0000256" key="3">
    <source>
        <dbReference type="ARBA" id="ARBA00013208"/>
    </source>
</evidence>
<dbReference type="Proteomes" id="UP000051166">
    <property type="component" value="Unassembled WGS sequence"/>
</dbReference>
<dbReference type="InterPro" id="IPR036286">
    <property type="entry name" value="LexA/Signal_pep-like_sf"/>
</dbReference>
<evidence type="ECO:0000256" key="5">
    <source>
        <dbReference type="ARBA" id="ARBA00022801"/>
    </source>
</evidence>
<comment type="similarity">
    <text evidence="8">Belongs to the peptidase S26 family.</text>
</comment>
<gene>
    <name evidence="10" type="ORF">FD50_GL000205</name>
</gene>
<dbReference type="RefSeq" id="WP_056960344.1">
    <property type="nucleotide sequence ID" value="NZ_AZFQ01000026.1"/>
</dbReference>
<organism evidence="10 11">
    <name type="scientific">Liquorilactobacillus satsumensis DSM 16230 = JCM 12392</name>
    <dbReference type="NCBI Taxonomy" id="1423801"/>
    <lineage>
        <taxon>Bacteria</taxon>
        <taxon>Bacillati</taxon>
        <taxon>Bacillota</taxon>
        <taxon>Bacilli</taxon>
        <taxon>Lactobacillales</taxon>
        <taxon>Lactobacillaceae</taxon>
        <taxon>Liquorilactobacillus</taxon>
    </lineage>
</organism>
<keyword evidence="11" id="KW-1185">Reference proteome</keyword>
<dbReference type="Pfam" id="PF10502">
    <property type="entry name" value="Peptidase_S26"/>
    <property type="match status" value="1"/>
</dbReference>
<comment type="catalytic activity">
    <reaction evidence="1 7">
        <text>Cleavage of hydrophobic, N-terminal signal or leader sequences from secreted and periplasmic proteins.</text>
        <dbReference type="EC" id="3.4.21.89"/>
    </reaction>
</comment>
<dbReference type="InterPro" id="IPR019758">
    <property type="entry name" value="Pept_S26A_signal_pept_1_CS"/>
</dbReference>
<evidence type="ECO:0000313" key="11">
    <source>
        <dbReference type="Proteomes" id="UP000051166"/>
    </source>
</evidence>
<evidence type="ECO:0000259" key="9">
    <source>
        <dbReference type="Pfam" id="PF10502"/>
    </source>
</evidence>
<dbReference type="GO" id="GO:0006465">
    <property type="term" value="P:signal peptide processing"/>
    <property type="evidence" value="ECO:0007669"/>
    <property type="project" value="InterPro"/>
</dbReference>
<dbReference type="PROSITE" id="PS00760">
    <property type="entry name" value="SPASE_I_2"/>
    <property type="match status" value="1"/>
</dbReference>
<dbReference type="EMBL" id="AZFQ01000026">
    <property type="protein sequence ID" value="KRL99504.1"/>
    <property type="molecule type" value="Genomic_DNA"/>
</dbReference>
<dbReference type="SUPFAM" id="SSF51306">
    <property type="entry name" value="LexA/Signal peptidase"/>
    <property type="match status" value="1"/>
</dbReference>
<comment type="caution">
    <text evidence="10">The sequence shown here is derived from an EMBL/GenBank/DDBJ whole genome shotgun (WGS) entry which is preliminary data.</text>
</comment>
<dbReference type="OrthoDB" id="9802919at2"/>
<evidence type="ECO:0000256" key="6">
    <source>
        <dbReference type="PIRSR" id="PIRSR600223-1"/>
    </source>
</evidence>
<dbReference type="PANTHER" id="PTHR43390:SF8">
    <property type="entry name" value="SIGNAL PEPTIDASE I"/>
    <property type="match status" value="1"/>
</dbReference>
<feature type="domain" description="Peptidase S26" evidence="9">
    <location>
        <begin position="16"/>
        <end position="175"/>
    </location>
</feature>
<sequence>MKHSWKRFRKKFHLSYWFPLVFFALLAALFVKSFLIVPLQIAGNSMEPTLYSREDALVMNFGKIRRFDVVTIKMPDGQTYIKRVIGMPGDRLEYRNDHLYINGKIYQEKFLRSVLRGKHSPYTADFKLAELIGTTRVPANQYFVLGDNRKISKDSRTFGPVEDSWIKGKALIIYWPLNKVRWIGHN</sequence>
<dbReference type="CDD" id="cd06530">
    <property type="entry name" value="S26_SPase_I"/>
    <property type="match status" value="1"/>
</dbReference>
<dbReference type="PRINTS" id="PR00727">
    <property type="entry name" value="LEADERPTASE"/>
</dbReference>
<dbReference type="InterPro" id="IPR019757">
    <property type="entry name" value="Pept_S26A_signal_pept_1_Lys-AS"/>
</dbReference>
<dbReference type="GO" id="GO:0004252">
    <property type="term" value="F:serine-type endopeptidase activity"/>
    <property type="evidence" value="ECO:0007669"/>
    <property type="project" value="InterPro"/>
</dbReference>
<dbReference type="InterPro" id="IPR019756">
    <property type="entry name" value="Pept_S26A_signal_pept_1_Ser-AS"/>
</dbReference>
<evidence type="ECO:0000256" key="1">
    <source>
        <dbReference type="ARBA" id="ARBA00000677"/>
    </source>
</evidence>
<dbReference type="AlphaFoldDB" id="A0A0R1V1R5"/>
<dbReference type="PATRIC" id="fig|1423801.4.peg.207"/>
<dbReference type="Gene3D" id="2.10.109.10">
    <property type="entry name" value="Umud Fragment, subunit A"/>
    <property type="match status" value="1"/>
</dbReference>
<keyword evidence="4 7" id="KW-0645">Protease</keyword>
<dbReference type="PANTHER" id="PTHR43390">
    <property type="entry name" value="SIGNAL PEPTIDASE I"/>
    <property type="match status" value="1"/>
</dbReference>
<dbReference type="NCBIfam" id="TIGR02227">
    <property type="entry name" value="sigpep_I_bact"/>
    <property type="match status" value="1"/>
</dbReference>
<dbReference type="PROSITE" id="PS00501">
    <property type="entry name" value="SPASE_I_1"/>
    <property type="match status" value="1"/>
</dbReference>
<name>A0A0R1V1R5_9LACO</name>
<protein>
    <recommendedName>
        <fullName evidence="3 7">Signal peptidase I</fullName>
        <ecNumber evidence="3 7">3.4.21.89</ecNumber>
    </recommendedName>
</protein>